<evidence type="ECO:0000313" key="2">
    <source>
        <dbReference type="EMBL" id="KAH9526692.1"/>
    </source>
</evidence>
<reference evidence="2" key="2">
    <citation type="journal article" date="2022" name="Res Sq">
        <title>Comparative Genomics Reveals Insights into the Divergent Evolution of Astigmatic Mites and Household Pest Adaptations.</title>
        <authorList>
            <person name="Xiong Q."/>
            <person name="Wan A.T.-Y."/>
            <person name="Liu X.-Y."/>
            <person name="Fung C.S.-H."/>
            <person name="Xiao X."/>
            <person name="Malainual N."/>
            <person name="Hou J."/>
            <person name="Wang L."/>
            <person name="Wang M."/>
            <person name="Yang K."/>
            <person name="Cui Y."/>
            <person name="Leung E."/>
            <person name="Nong W."/>
            <person name="Shin S.-K."/>
            <person name="Au S."/>
            <person name="Jeong K.Y."/>
            <person name="Chew F.T."/>
            <person name="Hui J."/>
            <person name="Leung T.F."/>
            <person name="Tungtrongchitr A."/>
            <person name="Zhong N."/>
            <person name="Liu Z."/>
            <person name="Tsui S."/>
        </authorList>
    </citation>
    <scope>NUCLEOTIDE SEQUENCE</scope>
    <source>
        <strain evidence="2">Derf</strain>
        <tissue evidence="2">Whole organism</tissue>
    </source>
</reference>
<keyword evidence="3" id="KW-1185">Reference proteome</keyword>
<evidence type="ECO:0000256" key="1">
    <source>
        <dbReference type="SAM" id="MobiDB-lite"/>
    </source>
</evidence>
<proteinExistence type="predicted"/>
<comment type="caution">
    <text evidence="2">The sequence shown here is derived from an EMBL/GenBank/DDBJ whole genome shotgun (WGS) entry which is preliminary data.</text>
</comment>
<reference evidence="2" key="1">
    <citation type="submission" date="2013-05" db="EMBL/GenBank/DDBJ databases">
        <authorList>
            <person name="Yim A.K.Y."/>
            <person name="Chan T.F."/>
            <person name="Ji K.M."/>
            <person name="Liu X.Y."/>
            <person name="Zhou J.W."/>
            <person name="Li R.Q."/>
            <person name="Yang K.Y."/>
            <person name="Li J."/>
            <person name="Li M."/>
            <person name="Law P.T.W."/>
            <person name="Wu Y.L."/>
            <person name="Cai Z.L."/>
            <person name="Qin H."/>
            <person name="Bao Y."/>
            <person name="Leung R.K.K."/>
            <person name="Ng P.K.S."/>
            <person name="Zou J."/>
            <person name="Zhong X.J."/>
            <person name="Ran P.X."/>
            <person name="Zhong N.S."/>
            <person name="Liu Z.G."/>
            <person name="Tsui S.K.W."/>
        </authorList>
    </citation>
    <scope>NUCLEOTIDE SEQUENCE</scope>
    <source>
        <strain evidence="2">Derf</strain>
        <tissue evidence="2">Whole organism</tissue>
    </source>
</reference>
<accession>A0A922LAH5</accession>
<feature type="region of interest" description="Disordered" evidence="1">
    <location>
        <begin position="15"/>
        <end position="41"/>
    </location>
</feature>
<protein>
    <submittedName>
        <fullName evidence="2">Uncharacterized protein</fullName>
    </submittedName>
</protein>
<dbReference type="Proteomes" id="UP000790347">
    <property type="component" value="Unassembled WGS sequence"/>
</dbReference>
<sequence length="89" mass="10210">MTITDSDYPKREKESLLFGFRYSNNPQQRRTKQRTKKNSKALKIQAATIQIKKDSLHPEKTKFSFLSLTSVSETDSGFTTTTKTTNSNM</sequence>
<organism evidence="2 3">
    <name type="scientific">Dermatophagoides farinae</name>
    <name type="common">American house dust mite</name>
    <dbReference type="NCBI Taxonomy" id="6954"/>
    <lineage>
        <taxon>Eukaryota</taxon>
        <taxon>Metazoa</taxon>
        <taxon>Ecdysozoa</taxon>
        <taxon>Arthropoda</taxon>
        <taxon>Chelicerata</taxon>
        <taxon>Arachnida</taxon>
        <taxon>Acari</taxon>
        <taxon>Acariformes</taxon>
        <taxon>Sarcoptiformes</taxon>
        <taxon>Astigmata</taxon>
        <taxon>Psoroptidia</taxon>
        <taxon>Analgoidea</taxon>
        <taxon>Pyroglyphidae</taxon>
        <taxon>Dermatophagoidinae</taxon>
        <taxon>Dermatophagoides</taxon>
    </lineage>
</organism>
<dbReference type="EMBL" id="ASGP02000001">
    <property type="protein sequence ID" value="KAH9526692.1"/>
    <property type="molecule type" value="Genomic_DNA"/>
</dbReference>
<evidence type="ECO:0000313" key="3">
    <source>
        <dbReference type="Proteomes" id="UP000790347"/>
    </source>
</evidence>
<gene>
    <name evidence="2" type="ORF">DERF_000757</name>
</gene>
<dbReference type="AlphaFoldDB" id="A0A922LAH5"/>
<feature type="compositionally biased region" description="Basic residues" evidence="1">
    <location>
        <begin position="29"/>
        <end position="40"/>
    </location>
</feature>
<name>A0A922LAH5_DERFA</name>